<dbReference type="InterPro" id="IPR036511">
    <property type="entry name" value="TGT-like_sf"/>
</dbReference>
<evidence type="ECO:0008006" key="2">
    <source>
        <dbReference type="Google" id="ProtNLM"/>
    </source>
</evidence>
<sequence length="294" mass="34652">MFEDFYYVIEGGSVFDVRDNGFDVKPEEISILQSILRTYHTGHKCFDERRFLPVFKRAKQLMIDSGGFNILRRYSDYPFSISEYHAQLSSINPDYAVSMDYSTIMLEDVIGTEYKDRLPYLIKTIDNYVEQYDMERNYKLLIGLQGNNIDEKIGFMDILSERMNLNDVDYWGIGGITITGSVEMMKTNLNLRSEINNYLNKKLNSPKIHHFGLSIAHLKKLFKYNIKFTSLDSRSWEMPIQFGYTFDDNGNNIRIKYTKQSTEEVRQRSLFNYIKKINKLKNLYKKESQVEGLF</sequence>
<dbReference type="SUPFAM" id="SSF51713">
    <property type="entry name" value="tRNA-guanine transglycosylase"/>
    <property type="match status" value="1"/>
</dbReference>
<name>A0A0F9UVJ5_9ZZZZ</name>
<reference evidence="1" key="1">
    <citation type="journal article" date="2015" name="Nature">
        <title>Complex archaea that bridge the gap between prokaryotes and eukaryotes.</title>
        <authorList>
            <person name="Spang A."/>
            <person name="Saw J.H."/>
            <person name="Jorgensen S.L."/>
            <person name="Zaremba-Niedzwiedzka K."/>
            <person name="Martijn J."/>
            <person name="Lind A.E."/>
            <person name="van Eijk R."/>
            <person name="Schleper C."/>
            <person name="Guy L."/>
            <person name="Ettema T.J."/>
        </authorList>
    </citation>
    <scope>NUCLEOTIDE SEQUENCE</scope>
</reference>
<proteinExistence type="predicted"/>
<dbReference type="AlphaFoldDB" id="A0A0F9UVJ5"/>
<protein>
    <recommendedName>
        <fullName evidence="2">tRNA-guanine(15) transglycosylase-like domain-containing protein</fullName>
    </recommendedName>
</protein>
<evidence type="ECO:0000313" key="1">
    <source>
        <dbReference type="EMBL" id="KKN57663.1"/>
    </source>
</evidence>
<accession>A0A0F9UVJ5</accession>
<dbReference type="Gene3D" id="3.20.20.105">
    <property type="entry name" value="Queuine tRNA-ribosyltransferase-like"/>
    <property type="match status" value="1"/>
</dbReference>
<organism evidence="1">
    <name type="scientific">marine sediment metagenome</name>
    <dbReference type="NCBI Taxonomy" id="412755"/>
    <lineage>
        <taxon>unclassified sequences</taxon>
        <taxon>metagenomes</taxon>
        <taxon>ecological metagenomes</taxon>
    </lineage>
</organism>
<comment type="caution">
    <text evidence="1">The sequence shown here is derived from an EMBL/GenBank/DDBJ whole genome shotgun (WGS) entry which is preliminary data.</text>
</comment>
<dbReference type="GO" id="GO:0006400">
    <property type="term" value="P:tRNA modification"/>
    <property type="evidence" value="ECO:0007669"/>
    <property type="project" value="InterPro"/>
</dbReference>
<gene>
    <name evidence="1" type="ORF">LCGC14_0560360</name>
</gene>
<dbReference type="EMBL" id="LAZR01000795">
    <property type="protein sequence ID" value="KKN57663.1"/>
    <property type="molecule type" value="Genomic_DNA"/>
</dbReference>